<organism evidence="4 5">
    <name type="scientific">Leishmania donovani</name>
    <dbReference type="NCBI Taxonomy" id="5661"/>
    <lineage>
        <taxon>Eukaryota</taxon>
        <taxon>Discoba</taxon>
        <taxon>Euglenozoa</taxon>
        <taxon>Kinetoplastea</taxon>
        <taxon>Metakinetoplastina</taxon>
        <taxon>Trypanosomatida</taxon>
        <taxon>Trypanosomatidae</taxon>
        <taxon>Leishmaniinae</taxon>
        <taxon>Leishmania</taxon>
    </lineage>
</organism>
<evidence type="ECO:0000313" key="5">
    <source>
        <dbReference type="Proteomes" id="UP000318447"/>
    </source>
</evidence>
<feature type="compositionally biased region" description="Basic and acidic residues" evidence="2">
    <location>
        <begin position="692"/>
        <end position="701"/>
    </location>
</feature>
<evidence type="ECO:0000259" key="3">
    <source>
        <dbReference type="PROSITE" id="PS50203"/>
    </source>
</evidence>
<evidence type="ECO:0000313" key="4">
    <source>
        <dbReference type="EMBL" id="TPP42742.1"/>
    </source>
</evidence>
<feature type="region of interest" description="Disordered" evidence="2">
    <location>
        <begin position="533"/>
        <end position="558"/>
    </location>
</feature>
<feature type="region of interest" description="Disordered" evidence="2">
    <location>
        <begin position="664"/>
        <end position="707"/>
    </location>
</feature>
<reference evidence="5" key="1">
    <citation type="submission" date="2019-02" db="EMBL/GenBank/DDBJ databases">
        <title>FDA dAtabase for Regulatory Grade micrObial Sequences (FDA-ARGOS): Supporting development and validation of Infectious Disease Dx tests.</title>
        <authorList>
            <person name="Duncan R."/>
            <person name="Fisher C."/>
            <person name="Tallon L."/>
            <person name="Sadzewicz L."/>
            <person name="Sengamalay N."/>
            <person name="Ott S."/>
            <person name="Godinez A."/>
            <person name="Nagaraj S."/>
            <person name="Vavikolanu K."/>
            <person name="Nadendla S."/>
            <person name="Aluvathingal J."/>
            <person name="Sichtig H."/>
        </authorList>
    </citation>
    <scope>NUCLEOTIDE SEQUENCE [LARGE SCALE GENOMIC DNA]</scope>
    <source>
        <strain evidence="5">FDAARGOS_361</strain>
    </source>
</reference>
<dbReference type="PANTHER" id="PTHR10183:SF423">
    <property type="entry name" value="LEUCINE-RICH REPEAT PROTEIN (LRRP)"/>
    <property type="match status" value="1"/>
</dbReference>
<name>A0A504X1G0_LEIDO</name>
<dbReference type="GO" id="GO:0006508">
    <property type="term" value="P:proteolysis"/>
    <property type="evidence" value="ECO:0007669"/>
    <property type="project" value="UniProtKB-KW"/>
</dbReference>
<keyword evidence="4" id="KW-0378">Hydrolase</keyword>
<dbReference type="InterPro" id="IPR036310">
    <property type="entry name" value="Smp-1-like_sf"/>
</dbReference>
<dbReference type="VEuPathDB" id="TriTrypDB:LdCL_310009300"/>
<feature type="compositionally biased region" description="Polar residues" evidence="2">
    <location>
        <begin position="365"/>
        <end position="377"/>
    </location>
</feature>
<feature type="compositionally biased region" description="Low complexity" evidence="2">
    <location>
        <begin position="410"/>
        <end position="421"/>
    </location>
</feature>
<protein>
    <submittedName>
        <fullName evidence="4">Calpain cysteine protease family protein</fullName>
    </submittedName>
</protein>
<dbReference type="InterPro" id="IPR001300">
    <property type="entry name" value="Peptidase_C2_calpain_cat"/>
</dbReference>
<feature type="compositionally biased region" description="Polar residues" evidence="2">
    <location>
        <begin position="664"/>
        <end position="674"/>
    </location>
</feature>
<dbReference type="GO" id="GO:0004198">
    <property type="term" value="F:calcium-dependent cysteine-type endopeptidase activity"/>
    <property type="evidence" value="ECO:0007669"/>
    <property type="project" value="InterPro"/>
</dbReference>
<sequence length="1504" mass="162430">MPKIPLAVVSTSSDDSEMSYSDPVGAFKGANWAVMNIDSFDSLPFSEVSHSPYGVDSNFLDSVSRVGSAGYRPSPSVASALDRQDTVMTPLKPGMLSPLPGISRGFRLHGNDQSISTTEVSGAMVAGLPAVPTHFTPKGSDALALHPRLCGAGGAPGAASAAEVARNRKKKQKPPPHRTRSLQIEAAKWLEDDCSTEALVLREVSQRRPVSPMTDAEADDVLSLSSSGATGLLTLPIQGMAPPSSIATGLETAVTKQTALPTAAPKVNKEITRGPPTNRTEGERAPPVAASSANDPAPFMAAPATTGDRCPVGQRGATANSPLRRAARVNMVPTRRIAPLDGKKGPETDVRRDSAAAATVRRQPETQQSQSPGTTLPTDMPSLIRAGTLSPSKRNAKAATITDATPPSSAANGFAQAPPAAMEERWQAAKGQLHESRQAASGQRSNTYVEAPTAGAHGADDINGEPTSLPDSRPTVLSLDTIAMLSTRARKTTALPLQQPSLDRSTKQRTRPRRTSFASTAIPETISEASCVAGETAEKEAPHASPGRRRRHHSVESLEMSATKAAITESSSNLAAASVVPEERPETRQYGLTDSLHISPANRMAAEKLVAFVQAVSDPEVLHVIYDYLEEHEKAVPRYCLATKACRELLERKEEMLMACLSTSGGAHESSQPSAVGARRPRSVSVPQLVDSPDKKAETARAGEGLTEAQRLLQQIEETDGCDKGDDDDADMDEFDDLNYFPAPYTPSSRFNFGQPSVSGLVTRVFSEGMLYKIKTPKGEYHFYNDTLQEVMVVRVQCHLRGNEKINERAMLSPVASTGETEITIAVLPEETNFFMSGVAHMPHFMAKRVPVPRDYVSPSVTQSLRKINAEINAVRKALGKWSRASDQQAYLKCCLKNNLRFTDLNFRPSSESLYRPEFDAVVIPAVTWRRPEEYIYLAEVSQTRLFRGEISCFLVKQGDLSNHTVVAAMAAVAQFPAHVRWMFRHPVSAHVGKMERSQGCYRVTLLHNGWWHTYLVDDYVPASLRGPLFASCAEDPRRLWVQLLEKAYAKSLGSYAATCLVDAMEALGDFTGFPVRFLDSMWAAAAQGPRDGAFRSLFRYLELCVRAGCTVLLFSPPPTDEQSSATVDMSCKRSSRIMPVKGAVPQFLPGHIYFLRDVAFYEALDLRMVQLKNPWTWETKNKIHYEKKWRYTTWYDQPDPSLSAIASATTSLHGQVCSRVLASHALSPRACTDLSPEAVALNERKGTMWVEWGEALTAFAGGGVCYTMWDRHRYRVRNAFVEGRPRLALELKARRKVELLVTLSLETVSETLDNFGTVVAARPIPLHGTALAVVHRQANQSAKVVRESCDDIESVTGCRTYVVARDVSIKVVVEPSTSSNGAAVLVVPLLDPSAVSAAAVGAGSGSSSNAASIAAAPEVRFVVSIVSDAVAGDGEDLSVHFVSLRRSCGVFTDSTTAFPLEGASRVTAQYQVCTKAGVATCEGSILVPTPPFETSLSAAGDGE</sequence>
<dbReference type="SUPFAM" id="SSF101601">
    <property type="entry name" value="Smp-1-like"/>
    <property type="match status" value="1"/>
</dbReference>
<dbReference type="Proteomes" id="UP000318447">
    <property type="component" value="Unassembled WGS sequence"/>
</dbReference>
<evidence type="ECO:0000256" key="2">
    <source>
        <dbReference type="SAM" id="MobiDB-lite"/>
    </source>
</evidence>
<feature type="region of interest" description="Disordered" evidence="2">
    <location>
        <begin position="155"/>
        <end position="182"/>
    </location>
</feature>
<accession>A0A504X1G0</accession>
<gene>
    <name evidence="4" type="ORF">CGC21_12135</name>
</gene>
<feature type="compositionally biased region" description="Basic and acidic residues" evidence="2">
    <location>
        <begin position="422"/>
        <end position="437"/>
    </location>
</feature>
<feature type="compositionally biased region" description="Polar residues" evidence="2">
    <location>
        <begin position="438"/>
        <end position="448"/>
    </location>
</feature>
<proteinExistence type="predicted"/>
<dbReference type="PANTHER" id="PTHR10183">
    <property type="entry name" value="CALPAIN"/>
    <property type="match status" value="1"/>
</dbReference>
<dbReference type="VEuPathDB" id="TriTrypDB:LDHU3_31.0510"/>
<dbReference type="SUPFAM" id="SSF54001">
    <property type="entry name" value="Cysteine proteinases"/>
    <property type="match status" value="1"/>
</dbReference>
<comment type="caution">
    <text evidence="4">The sequence shown here is derived from an EMBL/GenBank/DDBJ whole genome shotgun (WGS) entry which is preliminary data.</text>
</comment>
<dbReference type="Pfam" id="PF09149">
    <property type="entry name" value="DUF1935"/>
    <property type="match status" value="1"/>
</dbReference>
<feature type="compositionally biased region" description="Basic residues" evidence="2">
    <location>
        <begin position="167"/>
        <end position="180"/>
    </location>
</feature>
<keyword evidence="4" id="KW-0645">Protease</keyword>
<dbReference type="PRINTS" id="PR00704">
    <property type="entry name" value="CALPAIN"/>
</dbReference>
<evidence type="ECO:0000256" key="1">
    <source>
        <dbReference type="PROSITE-ProRule" id="PRU00239"/>
    </source>
</evidence>
<dbReference type="Pfam" id="PF00648">
    <property type="entry name" value="Peptidase_C2"/>
    <property type="match status" value="1"/>
</dbReference>
<feature type="compositionally biased region" description="Basic and acidic residues" evidence="2">
    <location>
        <begin position="341"/>
        <end position="354"/>
    </location>
</feature>
<feature type="region of interest" description="Disordered" evidence="2">
    <location>
        <begin position="268"/>
        <end position="474"/>
    </location>
</feature>
<dbReference type="VEuPathDB" id="TriTrypDB:LdBPK_310420.1"/>
<dbReference type="InterPro" id="IPR013780">
    <property type="entry name" value="Glyco_hydro_b"/>
</dbReference>
<dbReference type="InterPro" id="IPR022684">
    <property type="entry name" value="Calpain_cysteine_protease"/>
</dbReference>
<dbReference type="PROSITE" id="PS50203">
    <property type="entry name" value="CALPAIN_CAT"/>
    <property type="match status" value="1"/>
</dbReference>
<dbReference type="EMBL" id="RHLC01000006">
    <property type="protein sequence ID" value="TPP42742.1"/>
    <property type="molecule type" value="Genomic_DNA"/>
</dbReference>
<dbReference type="InterPro" id="IPR015232">
    <property type="entry name" value="DUF1935"/>
</dbReference>
<comment type="caution">
    <text evidence="1">Lacks conserved residue(s) required for the propagation of feature annotation.</text>
</comment>
<dbReference type="InterPro" id="IPR038765">
    <property type="entry name" value="Papain-like_cys_pep_sf"/>
</dbReference>
<feature type="region of interest" description="Disordered" evidence="2">
    <location>
        <begin position="490"/>
        <end position="517"/>
    </location>
</feature>
<dbReference type="Gene3D" id="2.60.40.1180">
    <property type="entry name" value="Golgi alpha-mannosidase II"/>
    <property type="match status" value="1"/>
</dbReference>
<feature type="domain" description="Calpain catalytic" evidence="3">
    <location>
        <begin position="901"/>
        <end position="1269"/>
    </location>
</feature>
<dbReference type="SMART" id="SM00230">
    <property type="entry name" value="CysPc"/>
    <property type="match status" value="1"/>
</dbReference>